<comment type="catalytic activity">
    <reaction evidence="26">
        <text>hexadecan-1-ol + hexadecanoyl-CoA = hexadecyl hexadecanoate + CoA</text>
        <dbReference type="Rhea" id="RHEA:38167"/>
        <dbReference type="ChEBI" id="CHEBI:16125"/>
        <dbReference type="ChEBI" id="CHEBI:57287"/>
        <dbReference type="ChEBI" id="CHEBI:57379"/>
        <dbReference type="ChEBI" id="CHEBI:75584"/>
    </reaction>
    <physiologicalReaction direction="left-to-right" evidence="26">
        <dbReference type="Rhea" id="RHEA:38168"/>
    </physiologicalReaction>
</comment>
<evidence type="ECO:0000256" key="20">
    <source>
        <dbReference type="ARBA" id="ARBA00047807"/>
    </source>
</evidence>
<feature type="transmembrane region" description="Helical" evidence="31">
    <location>
        <begin position="406"/>
        <end position="423"/>
    </location>
</feature>
<comment type="pathway">
    <text evidence="9">Lipid metabolism; glycerolipid metabolism.</text>
</comment>
<dbReference type="Proteomes" id="UP000677054">
    <property type="component" value="Unassembled WGS sequence"/>
</dbReference>
<dbReference type="GO" id="GO:0005789">
    <property type="term" value="C:endoplasmic reticulum membrane"/>
    <property type="evidence" value="ECO:0007669"/>
    <property type="project" value="UniProtKB-SubCell"/>
</dbReference>
<feature type="transmembrane region" description="Helical" evidence="31">
    <location>
        <begin position="467"/>
        <end position="485"/>
    </location>
</feature>
<evidence type="ECO:0000256" key="19">
    <source>
        <dbReference type="ARBA" id="ARBA00047609"/>
    </source>
</evidence>
<comment type="subunit">
    <text evidence="17">Homodimer or homotetramer; both forms have similar enzymatic activities.</text>
</comment>
<evidence type="ECO:0000256" key="28">
    <source>
        <dbReference type="ARBA" id="ARBA00049549"/>
    </source>
</evidence>
<protein>
    <recommendedName>
        <fullName evidence="29">O-acyltransferase</fullName>
    </recommendedName>
</protein>
<comment type="catalytic activity">
    <reaction evidence="22">
        <text>2-(9Z-octadecenoyl)-glycerol + (9Z)-octadecenoyl-CoA = 1,2-di-(9Z-octadecenoyl)-sn-glycerol + CoA</text>
        <dbReference type="Rhea" id="RHEA:37911"/>
        <dbReference type="ChEBI" id="CHEBI:52333"/>
        <dbReference type="ChEBI" id="CHEBI:57287"/>
        <dbReference type="ChEBI" id="CHEBI:57387"/>
        <dbReference type="ChEBI" id="CHEBI:73990"/>
    </reaction>
    <physiologicalReaction direction="left-to-right" evidence="22">
        <dbReference type="Rhea" id="RHEA:37912"/>
    </physiologicalReaction>
</comment>
<dbReference type="InterPro" id="IPR027251">
    <property type="entry name" value="Diacylglycerol_acylTrfase1"/>
</dbReference>
<comment type="catalytic activity">
    <reaction evidence="4">
        <text>hexadecane-1,2-diol + 2 hexadecanoyl-CoA = 1,2-O,O-dihexadecanoyl-1,2-hexadecanediol + 2 CoA</text>
        <dbReference type="Rhea" id="RHEA:38211"/>
        <dbReference type="ChEBI" id="CHEBI:57287"/>
        <dbReference type="ChEBI" id="CHEBI:57379"/>
        <dbReference type="ChEBI" id="CHEBI:75586"/>
        <dbReference type="ChEBI" id="CHEBI:75608"/>
    </reaction>
    <physiologicalReaction direction="left-to-right" evidence="4">
        <dbReference type="Rhea" id="RHEA:38212"/>
    </physiologicalReaction>
</comment>
<evidence type="ECO:0000256" key="16">
    <source>
        <dbReference type="ARBA" id="ARBA00023315"/>
    </source>
</evidence>
<keyword evidence="14 31" id="KW-1133">Transmembrane helix</keyword>
<feature type="transmembrane region" description="Helical" evidence="31">
    <location>
        <begin position="291"/>
        <end position="310"/>
    </location>
</feature>
<dbReference type="AlphaFoldDB" id="A0A7R8X881"/>
<comment type="catalytic activity">
    <reaction evidence="20">
        <text>1-O-(9Z-octadecenyl)-glycerol + (9Z)-octadecenoyl-CoA = 1-O-(9Z-octadecyl)-3-(9Z-octadecenoyl)-glycerol + CoA</text>
        <dbReference type="Rhea" id="RHEA:55340"/>
        <dbReference type="ChEBI" id="CHEBI:34116"/>
        <dbReference type="ChEBI" id="CHEBI:57287"/>
        <dbReference type="ChEBI" id="CHEBI:57387"/>
        <dbReference type="ChEBI" id="CHEBI:197429"/>
    </reaction>
    <physiologicalReaction direction="left-to-right" evidence="20">
        <dbReference type="Rhea" id="RHEA:55341"/>
    </physiologicalReaction>
</comment>
<evidence type="ECO:0000256" key="30">
    <source>
        <dbReference type="PIRSR" id="PIRSR000439-1"/>
    </source>
</evidence>
<comment type="catalytic activity">
    <reaction evidence="2">
        <text>all-trans-retinol + an acyl-CoA = an all-trans-retinyl ester + CoA</text>
        <dbReference type="Rhea" id="RHEA:11488"/>
        <dbReference type="ChEBI" id="CHEBI:17336"/>
        <dbReference type="ChEBI" id="CHEBI:57287"/>
        <dbReference type="ChEBI" id="CHEBI:58342"/>
        <dbReference type="ChEBI" id="CHEBI:63410"/>
        <dbReference type="EC" id="2.3.1.76"/>
    </reaction>
    <physiologicalReaction direction="left-to-right" evidence="2">
        <dbReference type="Rhea" id="RHEA:11489"/>
    </physiologicalReaction>
</comment>
<dbReference type="PANTHER" id="PTHR10408">
    <property type="entry name" value="STEROL O-ACYLTRANSFERASE"/>
    <property type="match status" value="1"/>
</dbReference>
<organism evidence="32">
    <name type="scientific">Darwinula stevensoni</name>
    <dbReference type="NCBI Taxonomy" id="69355"/>
    <lineage>
        <taxon>Eukaryota</taxon>
        <taxon>Metazoa</taxon>
        <taxon>Ecdysozoa</taxon>
        <taxon>Arthropoda</taxon>
        <taxon>Crustacea</taxon>
        <taxon>Oligostraca</taxon>
        <taxon>Ostracoda</taxon>
        <taxon>Podocopa</taxon>
        <taxon>Podocopida</taxon>
        <taxon>Darwinulocopina</taxon>
        <taxon>Darwinuloidea</taxon>
        <taxon>Darwinulidae</taxon>
        <taxon>Darwinula</taxon>
    </lineage>
</organism>
<evidence type="ECO:0000256" key="22">
    <source>
        <dbReference type="ARBA" id="ARBA00048135"/>
    </source>
</evidence>
<evidence type="ECO:0000313" key="33">
    <source>
        <dbReference type="Proteomes" id="UP000677054"/>
    </source>
</evidence>
<comment type="catalytic activity">
    <reaction evidence="1">
        <text>hexadecane-1,2-diol + hexadecanoyl-CoA = 2-hydroxyhexadecyl hexadecanoate + CoA</text>
        <dbReference type="Rhea" id="RHEA:38171"/>
        <dbReference type="ChEBI" id="CHEBI:57287"/>
        <dbReference type="ChEBI" id="CHEBI:57379"/>
        <dbReference type="ChEBI" id="CHEBI:75586"/>
        <dbReference type="ChEBI" id="CHEBI:75587"/>
    </reaction>
    <physiologicalReaction direction="left-to-right" evidence="1">
        <dbReference type="Rhea" id="RHEA:38172"/>
    </physiologicalReaction>
</comment>
<dbReference type="PANTHER" id="PTHR10408:SF7">
    <property type="entry name" value="DIACYLGLYCEROL O-ACYLTRANSFERASE 1"/>
    <property type="match status" value="1"/>
</dbReference>
<keyword evidence="11 29" id="KW-0808">Transferase</keyword>
<evidence type="ECO:0000256" key="5">
    <source>
        <dbReference type="ARBA" id="ARBA00001313"/>
    </source>
</evidence>
<evidence type="ECO:0000256" key="2">
    <source>
        <dbReference type="ARBA" id="ARBA00000633"/>
    </source>
</evidence>
<dbReference type="EMBL" id="LR899775">
    <property type="protein sequence ID" value="CAD7242380.1"/>
    <property type="molecule type" value="Genomic_DNA"/>
</dbReference>
<dbReference type="GO" id="GO:0050252">
    <property type="term" value="F:retinol O-fatty-acyltransferase activity"/>
    <property type="evidence" value="ECO:0007669"/>
    <property type="project" value="UniProtKB-EC"/>
</dbReference>
<gene>
    <name evidence="32" type="ORF">DSTB1V02_LOCUS2346</name>
</gene>
<dbReference type="PIRSF" id="PIRSF000439">
    <property type="entry name" value="Oat_ACAT_DAG_ARE"/>
    <property type="match status" value="1"/>
</dbReference>
<keyword evidence="13 29" id="KW-0256">Endoplasmic reticulum</keyword>
<keyword evidence="16 29" id="KW-0012">Acyltransferase</keyword>
<proteinExistence type="inferred from homology"/>
<comment type="catalytic activity">
    <reaction evidence="27">
        <text>1-(9Z-octadecenoyl)-glycerol + (9Z)-octadecenoyl-CoA = 1,2-di-(9Z-octadecenoyl)-glycerol + CoA</text>
        <dbReference type="Rhea" id="RHEA:37915"/>
        <dbReference type="ChEBI" id="CHEBI:52323"/>
        <dbReference type="ChEBI" id="CHEBI:57287"/>
        <dbReference type="ChEBI" id="CHEBI:57387"/>
        <dbReference type="ChEBI" id="CHEBI:75342"/>
    </reaction>
    <physiologicalReaction direction="left-to-right" evidence="27">
        <dbReference type="Rhea" id="RHEA:37916"/>
    </physiologicalReaction>
</comment>
<evidence type="ECO:0000256" key="7">
    <source>
        <dbReference type="ARBA" id="ARBA00001764"/>
    </source>
</evidence>
<dbReference type="Pfam" id="PF03062">
    <property type="entry name" value="MBOAT"/>
    <property type="match status" value="1"/>
</dbReference>
<evidence type="ECO:0000313" key="32">
    <source>
        <dbReference type="EMBL" id="CAD7242380.1"/>
    </source>
</evidence>
<dbReference type="InterPro" id="IPR004299">
    <property type="entry name" value="MBOAT_fam"/>
</dbReference>
<evidence type="ECO:0000256" key="4">
    <source>
        <dbReference type="ARBA" id="ARBA00001118"/>
    </source>
</evidence>
<feature type="transmembrane region" description="Helical" evidence="31">
    <location>
        <begin position="435"/>
        <end position="455"/>
    </location>
</feature>
<dbReference type="OrthoDB" id="10039049at2759"/>
<evidence type="ECO:0000256" key="31">
    <source>
        <dbReference type="SAM" id="Phobius"/>
    </source>
</evidence>
<evidence type="ECO:0000256" key="24">
    <source>
        <dbReference type="ARBA" id="ARBA00048634"/>
    </source>
</evidence>
<comment type="catalytic activity">
    <reaction evidence="18">
        <text>1,2-di-(9Z-octadecenoyl)-sn-glycerol + (9Z)-octadecenoyl-CoA = 1,2,3-tri-(9Z-octadecenoyl)-glycerol + CoA</text>
        <dbReference type="Rhea" id="RHEA:38219"/>
        <dbReference type="ChEBI" id="CHEBI:52333"/>
        <dbReference type="ChEBI" id="CHEBI:53753"/>
        <dbReference type="ChEBI" id="CHEBI:57287"/>
        <dbReference type="ChEBI" id="CHEBI:57387"/>
    </reaction>
    <physiologicalReaction direction="left-to-right" evidence="18">
        <dbReference type="Rhea" id="RHEA:38220"/>
    </physiologicalReaction>
</comment>
<evidence type="ECO:0000256" key="15">
    <source>
        <dbReference type="ARBA" id="ARBA00023136"/>
    </source>
</evidence>
<evidence type="ECO:0000256" key="8">
    <source>
        <dbReference type="ARBA" id="ARBA00004477"/>
    </source>
</evidence>
<evidence type="ECO:0000256" key="12">
    <source>
        <dbReference type="ARBA" id="ARBA00022692"/>
    </source>
</evidence>
<evidence type="ECO:0000256" key="9">
    <source>
        <dbReference type="ARBA" id="ARBA00005175"/>
    </source>
</evidence>
<name>A0A7R8X881_9CRUS</name>
<comment type="catalytic activity">
    <reaction evidence="3">
        <text>13-cis-retinol + hexadecanoyl-CoA = 13-cis-retinyl hexadecanoate + CoA</text>
        <dbReference type="Rhea" id="RHEA:55296"/>
        <dbReference type="ChEBI" id="CHEBI:45479"/>
        <dbReference type="ChEBI" id="CHEBI:57287"/>
        <dbReference type="ChEBI" id="CHEBI:57379"/>
        <dbReference type="ChEBI" id="CHEBI:138722"/>
    </reaction>
    <physiologicalReaction direction="left-to-right" evidence="3">
        <dbReference type="Rhea" id="RHEA:55297"/>
    </physiologicalReaction>
</comment>
<evidence type="ECO:0000256" key="26">
    <source>
        <dbReference type="ARBA" id="ARBA00048907"/>
    </source>
</evidence>
<comment type="catalytic activity">
    <reaction evidence="6">
        <text>1,2-di-(9Z-octadecenoyl)-sn-glycerol + hexadecanoyl-CoA = 1,2-di-(9Z)-octadecenoyl-3-hexadecanoyl-sn-glycerol + CoA</text>
        <dbReference type="Rhea" id="RHEA:38163"/>
        <dbReference type="ChEBI" id="CHEBI:52333"/>
        <dbReference type="ChEBI" id="CHEBI:57287"/>
        <dbReference type="ChEBI" id="CHEBI:57379"/>
        <dbReference type="ChEBI" id="CHEBI:75583"/>
    </reaction>
    <physiologicalReaction direction="left-to-right" evidence="6">
        <dbReference type="Rhea" id="RHEA:38164"/>
    </physiologicalReaction>
</comment>
<dbReference type="GO" id="GO:0019432">
    <property type="term" value="P:triglyceride biosynthetic process"/>
    <property type="evidence" value="ECO:0007669"/>
    <property type="project" value="InterPro"/>
</dbReference>
<evidence type="ECO:0000256" key="1">
    <source>
        <dbReference type="ARBA" id="ARBA00000174"/>
    </source>
</evidence>
<evidence type="ECO:0000256" key="27">
    <source>
        <dbReference type="ARBA" id="ARBA00049168"/>
    </source>
</evidence>
<feature type="transmembrane region" description="Helical" evidence="31">
    <location>
        <begin position="341"/>
        <end position="359"/>
    </location>
</feature>
<evidence type="ECO:0000256" key="11">
    <source>
        <dbReference type="ARBA" id="ARBA00022679"/>
    </source>
</evidence>
<keyword evidence="12 31" id="KW-0812">Transmembrane</keyword>
<evidence type="ECO:0000256" key="3">
    <source>
        <dbReference type="ARBA" id="ARBA00000895"/>
    </source>
</evidence>
<evidence type="ECO:0000256" key="13">
    <source>
        <dbReference type="ARBA" id="ARBA00022824"/>
    </source>
</evidence>
<accession>A0A7R8X881</accession>
<evidence type="ECO:0000256" key="17">
    <source>
        <dbReference type="ARBA" id="ARBA00023610"/>
    </source>
</evidence>
<comment type="subcellular location">
    <subcellularLocation>
        <location evidence="8 29">Endoplasmic reticulum membrane</location>
        <topology evidence="8 29">Multi-pass membrane protein</topology>
    </subcellularLocation>
</comment>
<comment type="catalytic activity">
    <reaction evidence="19">
        <text>1-O-(9Z-octadecyl)-3-(9Z-octadecenoyl)-glycerol + (9Z)-octadecenoyl-CoA = 1-O-(9Z-octadecenyl)-2,3-di-(9Z-octadecenoyl)glycerol + CoA</text>
        <dbReference type="Rhea" id="RHEA:55344"/>
        <dbReference type="ChEBI" id="CHEBI:57287"/>
        <dbReference type="ChEBI" id="CHEBI:57387"/>
        <dbReference type="ChEBI" id="CHEBI:138735"/>
        <dbReference type="ChEBI" id="CHEBI:197429"/>
    </reaction>
    <physiologicalReaction direction="left-to-right" evidence="19">
        <dbReference type="Rhea" id="RHEA:55345"/>
    </physiologicalReaction>
</comment>
<sequence>MNSDEVIEGSDCNMVRKPDTAELMDLRFRRCKSVTRAEEIQYEEQKIRKAQPDHPCHQPRDSLFSWSSGFHDFTGFMNLSFLLLLLGGLRLFLENIIKYGIRIDPSQWQVVLMSQSSEFQNQYPSLYLLTGSHIQVLFTLGVEKLLAGEWLGERLGLVLHVISLLVFVTIPIVVINFISPHDYSMLGATAVCTVYCILFLKLWSFVHVNSWCRAAERKGSRHRHKRRRSLSINVASGKMADGPHGQQELVKYPDNLTLKSIYYFICAPTLCYELNFPRSSRIRKRFLLKRILEVIIGLNVILSLFQQWIIPSVKNSLIPFSQMDPLRGAERLLKLAVPNHLLWLIWFYLFFHAFFNMIGELTCFADRNFYGDWWNSENLGHFWRSWNLPVHRWALRHLYTPLTQMGFGRFQASVAVFFLSAFFHEYLVSVPLRIFKVWAFTGMMSQLPLSQLSLWIEKKFGGRWANVMVWASVILGQPLCIMMYYHDYIIVHFGPDLLEQFSKL</sequence>
<comment type="catalytic activity">
    <reaction evidence="21">
        <text>2,3-di-(9Z)-octadecenoyl-sn-glycerol + (9Z)-octadecenoyl-CoA = 1,2,3-tri-(9Z-octadecenoyl)-glycerol + CoA</text>
        <dbReference type="Rhea" id="RHEA:38439"/>
        <dbReference type="ChEBI" id="CHEBI:53753"/>
        <dbReference type="ChEBI" id="CHEBI:57287"/>
        <dbReference type="ChEBI" id="CHEBI:57387"/>
        <dbReference type="ChEBI" id="CHEBI:75824"/>
    </reaction>
    <physiologicalReaction direction="left-to-right" evidence="21">
        <dbReference type="Rhea" id="RHEA:38440"/>
    </physiologicalReaction>
</comment>
<evidence type="ECO:0000256" key="25">
    <source>
        <dbReference type="ARBA" id="ARBA00048728"/>
    </source>
</evidence>
<evidence type="ECO:0000256" key="10">
    <source>
        <dbReference type="ARBA" id="ARBA00009010"/>
    </source>
</evidence>
<keyword evidence="15 29" id="KW-0472">Membrane</keyword>
<feature type="transmembrane region" description="Helical" evidence="31">
    <location>
        <begin position="157"/>
        <end position="178"/>
    </location>
</feature>
<dbReference type="PIRSF" id="PIRSF500231">
    <property type="entry name" value="Oat_dag"/>
    <property type="match status" value="1"/>
</dbReference>
<comment type="similarity">
    <text evidence="10 29">Belongs to the membrane-bound acyltransferase family. Sterol o-acyltransferase subfamily.</text>
</comment>
<comment type="catalytic activity">
    <reaction evidence="5">
        <text>2-(9Z-octadecenoyl)-glycerol + hexadecanoyl-CoA = 1-hexadecanoyl-2-(9Z-octadecenoyl)-sn-glycerol + CoA</text>
        <dbReference type="Rhea" id="RHEA:38071"/>
        <dbReference type="ChEBI" id="CHEBI:57287"/>
        <dbReference type="ChEBI" id="CHEBI:57379"/>
        <dbReference type="ChEBI" id="CHEBI:73990"/>
        <dbReference type="ChEBI" id="CHEBI:75466"/>
    </reaction>
    <physiologicalReaction direction="left-to-right" evidence="5">
        <dbReference type="Rhea" id="RHEA:38072"/>
    </physiologicalReaction>
</comment>
<dbReference type="GO" id="GO:0004144">
    <property type="term" value="F:diacylglycerol O-acyltransferase activity"/>
    <property type="evidence" value="ECO:0007669"/>
    <property type="project" value="UniProtKB-EC"/>
</dbReference>
<evidence type="ECO:0000256" key="6">
    <source>
        <dbReference type="ARBA" id="ARBA00001349"/>
    </source>
</evidence>
<feature type="active site" evidence="30">
    <location>
        <position position="424"/>
    </location>
</feature>
<evidence type="ECO:0000256" key="23">
    <source>
        <dbReference type="ARBA" id="ARBA00048614"/>
    </source>
</evidence>
<dbReference type="UniPathway" id="UPA00230"/>
<dbReference type="EMBL" id="CAJPEV010000258">
    <property type="protein sequence ID" value="CAG0883091.1"/>
    <property type="molecule type" value="Genomic_DNA"/>
</dbReference>
<dbReference type="InterPro" id="IPR014371">
    <property type="entry name" value="Oat_ACAT_DAG_ARE"/>
</dbReference>
<evidence type="ECO:0000256" key="14">
    <source>
        <dbReference type="ARBA" id="ARBA00022989"/>
    </source>
</evidence>
<keyword evidence="33" id="KW-1185">Reference proteome</keyword>
<evidence type="ECO:0000256" key="29">
    <source>
        <dbReference type="PIRNR" id="PIRNR000439"/>
    </source>
</evidence>
<comment type="catalytic activity">
    <reaction evidence="23">
        <text>1-octadecanoyl-2-(5Z,8Z,11Z,14Z-eicosatetraenoyl)-sn-glycerol + (9Z)-octadecenoyl-CoA = 1-octadecanoyl-2-(5Z,8Z,11Z,14Z)-eicosatetraenoyl-3-(9Z)-octadecenoyl-sn-glycerol + CoA</text>
        <dbReference type="Rhea" id="RHEA:38307"/>
        <dbReference type="ChEBI" id="CHEBI:57287"/>
        <dbReference type="ChEBI" id="CHEBI:57387"/>
        <dbReference type="ChEBI" id="CHEBI:75728"/>
        <dbReference type="ChEBI" id="CHEBI:75729"/>
    </reaction>
    <physiologicalReaction direction="left-to-right" evidence="23">
        <dbReference type="Rhea" id="RHEA:38308"/>
    </physiologicalReaction>
</comment>
<comment type="catalytic activity">
    <reaction evidence="28">
        <text>1,3-di-(9Z-octadecenoyl)-glycerol + (9Z)-octadecenoyl-CoA = 1,2,3-tri-(9Z-octadecenoyl)-glycerol + CoA</text>
        <dbReference type="Rhea" id="RHEA:38435"/>
        <dbReference type="ChEBI" id="CHEBI:53753"/>
        <dbReference type="ChEBI" id="CHEBI:57287"/>
        <dbReference type="ChEBI" id="CHEBI:57387"/>
        <dbReference type="ChEBI" id="CHEBI:75735"/>
    </reaction>
    <physiologicalReaction direction="left-to-right" evidence="28">
        <dbReference type="Rhea" id="RHEA:38436"/>
    </physiologicalReaction>
</comment>
<feature type="transmembrane region" description="Helical" evidence="31">
    <location>
        <begin position="184"/>
        <end position="203"/>
    </location>
</feature>
<comment type="catalytic activity">
    <reaction evidence="24">
        <text>an acyl-CoA + a 1,2-diacyl-sn-glycerol = a triacyl-sn-glycerol + CoA</text>
        <dbReference type="Rhea" id="RHEA:10868"/>
        <dbReference type="ChEBI" id="CHEBI:17815"/>
        <dbReference type="ChEBI" id="CHEBI:57287"/>
        <dbReference type="ChEBI" id="CHEBI:58342"/>
        <dbReference type="ChEBI" id="CHEBI:64615"/>
        <dbReference type="EC" id="2.3.1.20"/>
    </reaction>
    <physiologicalReaction direction="left-to-right" evidence="24">
        <dbReference type="Rhea" id="RHEA:10869"/>
    </physiologicalReaction>
</comment>
<comment type="catalytic activity">
    <reaction evidence="25">
        <text>1,2-di-(9Z-octadecenoyl)-glycerol + (9Z)-octadecenoate + H(+) = 1,2,3-tri-(9Z-octadecenoyl)-glycerol + H2O</text>
        <dbReference type="Rhea" id="RHEA:38379"/>
        <dbReference type="ChEBI" id="CHEBI:15377"/>
        <dbReference type="ChEBI" id="CHEBI:15378"/>
        <dbReference type="ChEBI" id="CHEBI:30823"/>
        <dbReference type="ChEBI" id="CHEBI:52323"/>
        <dbReference type="ChEBI" id="CHEBI:53753"/>
    </reaction>
    <physiologicalReaction direction="left-to-right" evidence="25">
        <dbReference type="Rhea" id="RHEA:38380"/>
    </physiologicalReaction>
</comment>
<feature type="transmembrane region" description="Helical" evidence="31">
    <location>
        <begin position="73"/>
        <end position="93"/>
    </location>
</feature>
<comment type="catalytic activity">
    <reaction evidence="7">
        <text>all-trans-retinol + hexadecanoyl-CoA = all-trans-retinyl hexadecanoate + CoA</text>
        <dbReference type="Rhea" id="RHEA:38175"/>
        <dbReference type="ChEBI" id="CHEBI:17336"/>
        <dbReference type="ChEBI" id="CHEBI:17616"/>
        <dbReference type="ChEBI" id="CHEBI:57287"/>
        <dbReference type="ChEBI" id="CHEBI:57379"/>
    </reaction>
    <physiologicalReaction direction="left-to-right" evidence="7">
        <dbReference type="Rhea" id="RHEA:38176"/>
    </physiologicalReaction>
</comment>
<reference evidence="32" key="1">
    <citation type="submission" date="2020-11" db="EMBL/GenBank/DDBJ databases">
        <authorList>
            <person name="Tran Van P."/>
        </authorList>
    </citation>
    <scope>NUCLEOTIDE SEQUENCE</scope>
</reference>
<evidence type="ECO:0000256" key="21">
    <source>
        <dbReference type="ARBA" id="ARBA00048096"/>
    </source>
</evidence>
<evidence type="ECO:0000256" key="18">
    <source>
        <dbReference type="ARBA" id="ARBA00047367"/>
    </source>
</evidence>